<gene>
    <name evidence="1" type="ORF">HHL17_12715</name>
</gene>
<evidence type="ECO:0000313" key="2">
    <source>
        <dbReference type="Proteomes" id="UP000583266"/>
    </source>
</evidence>
<dbReference type="AlphaFoldDB" id="A0A848GKY9"/>
<organism evidence="1 2">
    <name type="scientific">Chitinophaga fulva</name>
    <dbReference type="NCBI Taxonomy" id="2728842"/>
    <lineage>
        <taxon>Bacteria</taxon>
        <taxon>Pseudomonadati</taxon>
        <taxon>Bacteroidota</taxon>
        <taxon>Chitinophagia</taxon>
        <taxon>Chitinophagales</taxon>
        <taxon>Chitinophagaceae</taxon>
        <taxon>Chitinophaga</taxon>
    </lineage>
</organism>
<accession>A0A848GKY9</accession>
<dbReference type="Proteomes" id="UP000583266">
    <property type="component" value="Unassembled WGS sequence"/>
</dbReference>
<reference evidence="1 2" key="1">
    <citation type="submission" date="2020-04" db="EMBL/GenBank/DDBJ databases">
        <title>Chitinophaga sp. G-6-1-13 sp. nov., isolated from soil.</title>
        <authorList>
            <person name="Dahal R.H."/>
            <person name="Chaudhary D.K."/>
        </authorList>
    </citation>
    <scope>NUCLEOTIDE SEQUENCE [LARGE SCALE GENOMIC DNA]</scope>
    <source>
        <strain evidence="1 2">G-6-1-13</strain>
    </source>
</reference>
<keyword evidence="2" id="KW-1185">Reference proteome</keyword>
<proteinExistence type="predicted"/>
<evidence type="ECO:0000313" key="1">
    <source>
        <dbReference type="EMBL" id="NML38059.1"/>
    </source>
</evidence>
<protein>
    <submittedName>
        <fullName evidence="1">Uncharacterized protein</fullName>
    </submittedName>
</protein>
<dbReference type="RefSeq" id="WP_169225087.1">
    <property type="nucleotide sequence ID" value="NZ_JABBGC010000001.1"/>
</dbReference>
<comment type="caution">
    <text evidence="1">The sequence shown here is derived from an EMBL/GenBank/DDBJ whole genome shotgun (WGS) entry which is preliminary data.</text>
</comment>
<name>A0A848GKY9_9BACT</name>
<dbReference type="EMBL" id="JABBGC010000001">
    <property type="protein sequence ID" value="NML38059.1"/>
    <property type="molecule type" value="Genomic_DNA"/>
</dbReference>
<sequence>MSTPGKQYPFFHDMIIRWFQGELTTRELITHLEEVLQPEPYEPGFTDPVSLFETALETYQPDYFFEWQDYKQYAKDTAPTVKGLVHQLNELLAGRQPLNEFMEWATWHNMDGGETTGGVFENSNIEYFCLIFFPQHYQQLDTTFYEKAGSIIARSNDITYGAFVIALHLLLEKEHKSLYYFLTAYIEGHKTDAELNQYLEKKFSHKLPAFRYNIHTFPYLDALHAAREHKSSTAAFMQLMMLEM</sequence>